<proteinExistence type="inferred from homology"/>
<evidence type="ECO:0000256" key="2">
    <source>
        <dbReference type="ARBA" id="ARBA00024438"/>
    </source>
</evidence>
<organism evidence="3 4">
    <name type="scientific">Aneurinibacillus soli</name>
    <dbReference type="NCBI Taxonomy" id="1500254"/>
    <lineage>
        <taxon>Bacteria</taxon>
        <taxon>Bacillati</taxon>
        <taxon>Bacillota</taxon>
        <taxon>Bacilli</taxon>
        <taxon>Bacillales</taxon>
        <taxon>Paenibacillaceae</taxon>
        <taxon>Aneurinibacillus group</taxon>
        <taxon>Aneurinibacillus</taxon>
    </lineage>
</organism>
<dbReference type="KEGG" id="asoc:CB4_03339"/>
<gene>
    <name evidence="3" type="ORF">CB4_03339</name>
</gene>
<dbReference type="InterPro" id="IPR027383">
    <property type="entry name" value="Znf_put"/>
</dbReference>
<dbReference type="AlphaFoldDB" id="A0A0U5BC10"/>
<dbReference type="Pfam" id="PF13490">
    <property type="entry name" value="zf-HC2"/>
    <property type="match status" value="1"/>
</dbReference>
<keyword evidence="4" id="KW-1185">Reference proteome</keyword>
<dbReference type="OrthoDB" id="64646at2"/>
<comment type="similarity">
    <text evidence="1">Belongs to the zinc-associated anti-sigma factor (ZAS) superfamily. Anti-sigma-W factor family.</text>
</comment>
<dbReference type="Proteomes" id="UP000217696">
    <property type="component" value="Chromosome"/>
</dbReference>
<dbReference type="RefSeq" id="WP_096466862.1">
    <property type="nucleotide sequence ID" value="NZ_AP017312.1"/>
</dbReference>
<sequence>MEHMEDMLSAYLDHELSIEEHAVVEQHLEACEKCQGVVDELSFIKYQTFSTYQSVCAPEYMTEKIMEFIENNTAAISKRNSTIPAVVAGTFICVFFMVALLYAGTIGSGFLSSFAAIVMAVWKMITLVILQTPSFLSGIAGFAVFLLLISIWFLRKLLSMRIAGQENGVM</sequence>
<evidence type="ECO:0000313" key="4">
    <source>
        <dbReference type="Proteomes" id="UP000217696"/>
    </source>
</evidence>
<reference evidence="3 4" key="1">
    <citation type="submission" date="2015-12" db="EMBL/GenBank/DDBJ databases">
        <title>Genome sequence of Aneurinibacillus soli.</title>
        <authorList>
            <person name="Lee J.S."/>
            <person name="Lee K.C."/>
            <person name="Kim K.K."/>
            <person name="Lee B.W."/>
        </authorList>
    </citation>
    <scope>NUCLEOTIDE SEQUENCE [LARGE SCALE GENOMIC DNA]</scope>
    <source>
        <strain evidence="3 4">CB4</strain>
    </source>
</reference>
<dbReference type="EMBL" id="AP017312">
    <property type="protein sequence ID" value="BAU29158.1"/>
    <property type="molecule type" value="Genomic_DNA"/>
</dbReference>
<dbReference type="Gene3D" id="1.10.10.1320">
    <property type="entry name" value="Anti-sigma factor, zinc-finger domain"/>
    <property type="match status" value="1"/>
</dbReference>
<protein>
    <recommendedName>
        <fullName evidence="2">Anti-sigma-W factor RsiW</fullName>
    </recommendedName>
</protein>
<accession>A0A0U5BC10</accession>
<evidence type="ECO:0000256" key="1">
    <source>
        <dbReference type="ARBA" id="ARBA00024353"/>
    </source>
</evidence>
<name>A0A0U5BC10_9BACL</name>
<dbReference type="InterPro" id="IPR041916">
    <property type="entry name" value="Anti_sigma_zinc_sf"/>
</dbReference>
<evidence type="ECO:0000313" key="3">
    <source>
        <dbReference type="EMBL" id="BAU29158.1"/>
    </source>
</evidence>